<feature type="region of interest" description="Disordered" evidence="6">
    <location>
        <begin position="220"/>
        <end position="240"/>
    </location>
</feature>
<dbReference type="PROSITE" id="PS51192">
    <property type="entry name" value="HELICASE_ATP_BIND_1"/>
    <property type="match status" value="1"/>
</dbReference>
<evidence type="ECO:0000313" key="11">
    <source>
        <dbReference type="Proteomes" id="UP000293195"/>
    </source>
</evidence>
<feature type="domain" description="Helicase ATP-binding" evidence="8">
    <location>
        <begin position="280"/>
        <end position="441"/>
    </location>
</feature>
<dbReference type="InterPro" id="IPR001650">
    <property type="entry name" value="Helicase_C-like"/>
</dbReference>
<keyword evidence="3" id="KW-0067">ATP-binding</keyword>
<dbReference type="InterPro" id="IPR027417">
    <property type="entry name" value="P-loop_NTPase"/>
</dbReference>
<organism evidence="10 11">
    <name type="scientific">Alternaria tenuissima</name>
    <dbReference type="NCBI Taxonomy" id="119927"/>
    <lineage>
        <taxon>Eukaryota</taxon>
        <taxon>Fungi</taxon>
        <taxon>Dikarya</taxon>
        <taxon>Ascomycota</taxon>
        <taxon>Pezizomycotina</taxon>
        <taxon>Dothideomycetes</taxon>
        <taxon>Pleosporomycetidae</taxon>
        <taxon>Pleosporales</taxon>
        <taxon>Pleosporineae</taxon>
        <taxon>Pleosporaceae</taxon>
        <taxon>Alternaria</taxon>
        <taxon>Alternaria sect. Alternaria</taxon>
        <taxon>Alternaria alternata complex</taxon>
    </lineage>
</organism>
<dbReference type="EMBL" id="PDXF01000361">
    <property type="protein sequence ID" value="RYN78244.1"/>
    <property type="molecule type" value="Genomic_DNA"/>
</dbReference>
<dbReference type="PANTHER" id="PTHR13710">
    <property type="entry name" value="DNA HELICASE RECQ FAMILY MEMBER"/>
    <property type="match status" value="1"/>
</dbReference>
<comment type="similarity">
    <text evidence="1">Belongs to the helicase family. RecQ subfamily.</text>
</comment>
<evidence type="ECO:0000259" key="9">
    <source>
        <dbReference type="PROSITE" id="PS51194"/>
    </source>
</evidence>
<evidence type="ECO:0000256" key="2">
    <source>
        <dbReference type="ARBA" id="ARBA00022741"/>
    </source>
</evidence>
<evidence type="ECO:0000313" key="10">
    <source>
        <dbReference type="EMBL" id="RYN78244.1"/>
    </source>
</evidence>
<protein>
    <recommendedName>
        <fullName evidence="5">DNA 3'-5' helicase</fullName>
        <ecNumber evidence="5">5.6.2.4</ecNumber>
    </recommendedName>
</protein>
<comment type="caution">
    <text evidence="10">The sequence shown here is derived from an EMBL/GenBank/DDBJ whole genome shotgun (WGS) entry which is preliminary data.</text>
</comment>
<dbReference type="InterPro" id="IPR014001">
    <property type="entry name" value="Helicase_ATP-bd"/>
</dbReference>
<evidence type="ECO:0000256" key="3">
    <source>
        <dbReference type="ARBA" id="ARBA00022840"/>
    </source>
</evidence>
<dbReference type="SMART" id="SM00487">
    <property type="entry name" value="DEXDc"/>
    <property type="match status" value="1"/>
</dbReference>
<evidence type="ECO:0000256" key="5">
    <source>
        <dbReference type="ARBA" id="ARBA00034808"/>
    </source>
</evidence>
<comment type="catalytic activity">
    <reaction evidence="4">
        <text>Couples ATP hydrolysis with the unwinding of duplex DNA by translocating in the 3'-5' direction.</text>
        <dbReference type="EC" id="5.6.2.4"/>
    </reaction>
</comment>
<evidence type="ECO:0000256" key="4">
    <source>
        <dbReference type="ARBA" id="ARBA00034617"/>
    </source>
</evidence>
<evidence type="ECO:0000259" key="8">
    <source>
        <dbReference type="PROSITE" id="PS51192"/>
    </source>
</evidence>
<feature type="domain" description="Ig-like" evidence="7">
    <location>
        <begin position="415"/>
        <end position="500"/>
    </location>
</feature>
<dbReference type="SMART" id="SM00490">
    <property type="entry name" value="HELICc"/>
    <property type="match status" value="1"/>
</dbReference>
<dbReference type="Pfam" id="PF00271">
    <property type="entry name" value="Helicase_C"/>
    <property type="match status" value="1"/>
</dbReference>
<dbReference type="PROSITE" id="PS50835">
    <property type="entry name" value="IG_LIKE"/>
    <property type="match status" value="1"/>
</dbReference>
<dbReference type="InterPro" id="IPR011545">
    <property type="entry name" value="DEAD/DEAH_box_helicase_dom"/>
</dbReference>
<evidence type="ECO:0000256" key="6">
    <source>
        <dbReference type="SAM" id="MobiDB-lite"/>
    </source>
</evidence>
<evidence type="ECO:0000256" key="1">
    <source>
        <dbReference type="ARBA" id="ARBA00005446"/>
    </source>
</evidence>
<dbReference type="InterPro" id="IPR007110">
    <property type="entry name" value="Ig-like_dom"/>
</dbReference>
<keyword evidence="11" id="KW-1185">Reference proteome</keyword>
<proteinExistence type="inferred from homology"/>
<feature type="domain" description="Helicase C-terminal" evidence="9">
    <location>
        <begin position="464"/>
        <end position="608"/>
    </location>
</feature>
<accession>A0ABY0FNK4</accession>
<reference evidence="11" key="1">
    <citation type="journal article" date="2019" name="bioRxiv">
        <title>Genomics, evolutionary history and diagnostics of the Alternaria alternata species group including apple and Asian pear pathotypes.</title>
        <authorList>
            <person name="Armitage A.D."/>
            <person name="Cockerton H.M."/>
            <person name="Sreenivasaprasad S."/>
            <person name="Woodhall J.W."/>
            <person name="Lane C.R."/>
            <person name="Harrison R.J."/>
            <person name="Clarkson J.P."/>
        </authorList>
    </citation>
    <scope>NUCLEOTIDE SEQUENCE [LARGE SCALE GENOMIC DNA]</scope>
    <source>
        <strain evidence="11">FERA 635</strain>
    </source>
</reference>
<dbReference type="PANTHER" id="PTHR13710:SF154">
    <property type="entry name" value="RECQ HELICASE, PUTATIVE (AFU_ORTHOLOGUE AFUA_6G14720)-RELATED"/>
    <property type="match status" value="1"/>
</dbReference>
<dbReference type="EC" id="5.6.2.4" evidence="5"/>
<sequence>MRHRNGLLQDRNIFVMDGQVMTVVRYHKSQSQWDKPKVVPRFLPPRLGQVMVLYLAYLQPFREYLTVQVLGGSFSDYVWADEQGPWGTDRLTRALRRETGKRLGVPLHTLDYRHAAVGIGRVVVGERFSKGYQDEVGEVDEAEVDEDGEDVMELQNARTTVIGVGNYSVPMDIVKHLSVRSIEAFRPLSAMWHRFLGLDGKQAAPQETWTGNIDVIRRARKRGRSSVDSDGNNGDEDGRGREAALLHRGKKEKAVYKAMQQVLGQQDVGFRSAEQELALHAVIDGQTPLVVVLPTGGGKSLLFSVPACMDDAGVTVVVVPYRALIEDVVDRMQKCGIDCMEWKHGESSPAAVVVVSADAAGDTTSNGNFLGYANMLSGKGLLRRVVVDECHLVITSSDWRPKLALLKNLRLLPCPIVLLTATLPPVREGELATNMLLPCATYIRASTVRPNTQYYVSWCERGKAQETALAMCRRQQQLLLHRGEKGVVYCRSKQQCEELAEALGCGCYHAGDMERAERLKQWLLDGGLIVATSALGTGVDFPGIVYILHVGMPWSMIDYAQESGRGGRAGERVDAVVLVEKGEVERTMKQKSEDLDVQAMGVFITGSGCRRGLMSGYLDGRRVECNDLETAGCDRGGEGGRGWQDEQIEASGEWQQVQEVLEEVREGSIRRGIALRTKGLPGGS</sequence>
<gene>
    <name evidence="10" type="ORF">AA0119_g13552</name>
</gene>
<keyword evidence="2" id="KW-0547">Nucleotide-binding</keyword>
<name>A0ABY0FNK4_9PLEO</name>
<dbReference type="SUPFAM" id="SSF52540">
    <property type="entry name" value="P-loop containing nucleoside triphosphate hydrolases"/>
    <property type="match status" value="1"/>
</dbReference>
<dbReference type="PROSITE" id="PS51194">
    <property type="entry name" value="HELICASE_CTER"/>
    <property type="match status" value="1"/>
</dbReference>
<dbReference type="Pfam" id="PF00270">
    <property type="entry name" value="DEAD"/>
    <property type="match status" value="1"/>
</dbReference>
<dbReference type="Proteomes" id="UP000293195">
    <property type="component" value="Unassembled WGS sequence"/>
</dbReference>
<evidence type="ECO:0000259" key="7">
    <source>
        <dbReference type="PROSITE" id="PS50835"/>
    </source>
</evidence>
<dbReference type="Gene3D" id="3.40.50.300">
    <property type="entry name" value="P-loop containing nucleotide triphosphate hydrolases"/>
    <property type="match status" value="2"/>
</dbReference>